<dbReference type="Pfam" id="PF04570">
    <property type="entry name" value="zf-FLZ"/>
    <property type="match status" value="1"/>
</dbReference>
<organism evidence="7 8">
    <name type="scientific">Striga asiatica</name>
    <name type="common">Asiatic witchweed</name>
    <name type="synonym">Buchnera asiatica</name>
    <dbReference type="NCBI Taxonomy" id="4170"/>
    <lineage>
        <taxon>Eukaryota</taxon>
        <taxon>Viridiplantae</taxon>
        <taxon>Streptophyta</taxon>
        <taxon>Embryophyta</taxon>
        <taxon>Tracheophyta</taxon>
        <taxon>Spermatophyta</taxon>
        <taxon>Magnoliopsida</taxon>
        <taxon>eudicotyledons</taxon>
        <taxon>Gunneridae</taxon>
        <taxon>Pentapetalae</taxon>
        <taxon>asterids</taxon>
        <taxon>lamiids</taxon>
        <taxon>Lamiales</taxon>
        <taxon>Orobanchaceae</taxon>
        <taxon>Buchnereae</taxon>
        <taxon>Striga</taxon>
    </lineage>
</organism>
<comment type="similarity">
    <text evidence="1">Belongs to the FLZ family.</text>
</comment>
<keyword evidence="8" id="KW-1185">Reference proteome</keyword>
<evidence type="ECO:0000256" key="1">
    <source>
        <dbReference type="ARBA" id="ARBA00009374"/>
    </source>
</evidence>
<dbReference type="OrthoDB" id="1932717at2759"/>
<dbReference type="Proteomes" id="UP000325081">
    <property type="component" value="Unassembled WGS sequence"/>
</dbReference>
<feature type="region of interest" description="Disordered" evidence="5">
    <location>
        <begin position="21"/>
        <end position="47"/>
    </location>
</feature>
<keyword evidence="3" id="KW-0863">Zinc-finger</keyword>
<accession>A0A5A7Q973</accession>
<keyword evidence="2" id="KW-0479">Metal-binding</keyword>
<keyword evidence="3" id="KW-0862">Zinc</keyword>
<evidence type="ECO:0000259" key="6">
    <source>
        <dbReference type="PROSITE" id="PS51795"/>
    </source>
</evidence>
<dbReference type="InterPro" id="IPR044604">
    <property type="entry name" value="FLZ12/13/14"/>
</dbReference>
<protein>
    <recommendedName>
        <fullName evidence="6">FLZ-type domain-containing protein</fullName>
    </recommendedName>
</protein>
<dbReference type="PANTHER" id="PTHR47208:SF5">
    <property type="entry name" value="FCS-LIKE ZINC FINGER 12-RELATED"/>
    <property type="match status" value="1"/>
</dbReference>
<evidence type="ECO:0000256" key="4">
    <source>
        <dbReference type="PROSITE-ProRule" id="PRU01131"/>
    </source>
</evidence>
<dbReference type="AlphaFoldDB" id="A0A5A7Q973"/>
<evidence type="ECO:0000313" key="8">
    <source>
        <dbReference type="Proteomes" id="UP000325081"/>
    </source>
</evidence>
<feature type="zinc finger region" description="FLZ-type" evidence="4">
    <location>
        <begin position="160"/>
        <end position="203"/>
    </location>
</feature>
<gene>
    <name evidence="7" type="ORF">STAS_17658</name>
</gene>
<comment type="caution">
    <text evidence="7">The sequence shown here is derived from an EMBL/GenBank/DDBJ whole genome shotgun (WGS) entry which is preliminary data.</text>
</comment>
<evidence type="ECO:0000256" key="5">
    <source>
        <dbReference type="SAM" id="MobiDB-lite"/>
    </source>
</evidence>
<dbReference type="PROSITE" id="PS51795">
    <property type="entry name" value="ZF_FLZ"/>
    <property type="match status" value="1"/>
</dbReference>
<evidence type="ECO:0000313" key="7">
    <source>
        <dbReference type="EMBL" id="GER40957.1"/>
    </source>
</evidence>
<dbReference type="InterPro" id="IPR007650">
    <property type="entry name" value="Zf-FLZ_dom"/>
</dbReference>
<dbReference type="PANTHER" id="PTHR47208">
    <property type="entry name" value="OS02G0174800 PROTEIN"/>
    <property type="match status" value="1"/>
</dbReference>
<evidence type="ECO:0000256" key="2">
    <source>
        <dbReference type="ARBA" id="ARBA00022723"/>
    </source>
</evidence>
<sequence>MLGKSTRPVIDILTGSFVSGNRAGPADAATSPKNQTEPRAQSPRGLKNFDIGGVGLGIVAALEKSSSDNKALFGRNLSRSSPIPVMSTRNCRNSEENVEMESLEEHTIVTCHGPNKSYTKVYCNAEDNEIPFRIHNAKRGSVFHISPARIGDSSLIPPQDFLSACNLCRKELHGKDIYMYRGEKAFCSAECRYRQMRIDESTDKCSYEVSRTVEVAAGSPYSNAQILIDGILAV</sequence>
<name>A0A5A7Q973_STRAF</name>
<dbReference type="EMBL" id="BKCP01006038">
    <property type="protein sequence ID" value="GER40957.1"/>
    <property type="molecule type" value="Genomic_DNA"/>
</dbReference>
<evidence type="ECO:0000256" key="3">
    <source>
        <dbReference type="ARBA" id="ARBA00022771"/>
    </source>
</evidence>
<proteinExistence type="inferred from homology"/>
<reference evidence="8" key="1">
    <citation type="journal article" date="2019" name="Curr. Biol.">
        <title>Genome Sequence of Striga asiatica Provides Insight into the Evolution of Plant Parasitism.</title>
        <authorList>
            <person name="Yoshida S."/>
            <person name="Kim S."/>
            <person name="Wafula E.K."/>
            <person name="Tanskanen J."/>
            <person name="Kim Y.M."/>
            <person name="Honaas L."/>
            <person name="Yang Z."/>
            <person name="Spallek T."/>
            <person name="Conn C.E."/>
            <person name="Ichihashi Y."/>
            <person name="Cheong K."/>
            <person name="Cui S."/>
            <person name="Der J.P."/>
            <person name="Gundlach H."/>
            <person name="Jiao Y."/>
            <person name="Hori C."/>
            <person name="Ishida J.K."/>
            <person name="Kasahara H."/>
            <person name="Kiba T."/>
            <person name="Kim M.S."/>
            <person name="Koo N."/>
            <person name="Laohavisit A."/>
            <person name="Lee Y.H."/>
            <person name="Lumba S."/>
            <person name="McCourt P."/>
            <person name="Mortimer J.C."/>
            <person name="Mutuku J.M."/>
            <person name="Nomura T."/>
            <person name="Sasaki-Sekimoto Y."/>
            <person name="Seto Y."/>
            <person name="Wang Y."/>
            <person name="Wakatake T."/>
            <person name="Sakakibara H."/>
            <person name="Demura T."/>
            <person name="Yamaguchi S."/>
            <person name="Yoneyama K."/>
            <person name="Manabe R.I."/>
            <person name="Nelson D.C."/>
            <person name="Schulman A.H."/>
            <person name="Timko M.P."/>
            <person name="dePamphilis C.W."/>
            <person name="Choi D."/>
            <person name="Shirasu K."/>
        </authorList>
    </citation>
    <scope>NUCLEOTIDE SEQUENCE [LARGE SCALE GENOMIC DNA]</scope>
    <source>
        <strain evidence="8">cv. UVA1</strain>
    </source>
</reference>
<feature type="domain" description="FLZ-type" evidence="6">
    <location>
        <begin position="160"/>
        <end position="203"/>
    </location>
</feature>
<dbReference type="GO" id="GO:0008270">
    <property type="term" value="F:zinc ion binding"/>
    <property type="evidence" value="ECO:0007669"/>
    <property type="project" value="UniProtKB-KW"/>
</dbReference>